<dbReference type="GO" id="GO:0016757">
    <property type="term" value="F:glycosyltransferase activity"/>
    <property type="evidence" value="ECO:0007669"/>
    <property type="project" value="TreeGrafter"/>
</dbReference>
<feature type="signal peptide" evidence="1">
    <location>
        <begin position="1"/>
        <end position="29"/>
    </location>
</feature>
<evidence type="ECO:0000259" key="2">
    <source>
        <dbReference type="Pfam" id="PF03407"/>
    </source>
</evidence>
<keyword evidence="1" id="KW-0732">Signal</keyword>
<dbReference type="CDD" id="cd11296">
    <property type="entry name" value="O-FucT_like"/>
    <property type="match status" value="1"/>
</dbReference>
<sequence length="945" mass="108153">MQPVYRRRWTLVALCILVATILQYRRASSDHPTADLAHDATLLAVVMPFTAGDASKVAANLRLWDDFPPCLRSIPHPRPSFYFYANKVPSDQLRGEVNAAVAALPSSAKRCFQDFHLINAEIPPELDHYDPDARDSSWVAGPNEQFYQLMSGNLTAPGTTHIFMMEPDTRPVQPGWLNQLTKVVAESEPFWVRGSAFRPDCAQRKTSHANAADDCHQLGAEIADHINGNALYNVGDPAFGEFLDAVRASTFGKWPFDLAWMRYIRSPEKEALRRRVLKNFVYTDLIQNLGPQSFALHVFRRANPWTFFVHSDAAGHNGTEPVELSASKELVVSPLADNPLQRTLLPALKLVANSKTNNVMLAFGTSNYLDLVRNFVHFVREAGIDNFVLIAMDADTVAWAEEEKVPYYSYIDEEVATLGGSDSYKSDGFRRVVNRRCSVISTALRGGLNILQSDLDVIWVKNPFPYFFNGDYEYEIQSDGRRGFTERDPAAPFRDFVNSGLFYARGTPRMADFYDILIRTVAENPHRREQHLLNTILQENVLRIHYRILDPTLFPNGFQYFARALPTRAGVEPFCIHNNWVDGKFTKEYRFREIGMWTQDPPEYYDTTERKYLAFYDPSTPNNGWNNQRNSLRAALAIAKILGRTLILPHFYSHHGKSVVVTLDYFLDYDTFSATFPDFRESYFLDLVFPDPPERIFHIDIGPSSLGPLPKGVPLVTFKAKGEYRGATDREIESWFAPYQDEPLIRLSSAFRRFHKFVDPVQNKAFNDLLYTGLTPAPFIRNTASFIAKKLTEAAEHKHGNPKFNCAHIRRGDFPSVHKGEKTTKELAQMLGTMMEKDRVTYITSDESGSYPFRDVFRQQFPQVHFWPEYNRPWFEHLYDDELGESMRVGAVEQRVCAWADKFVGNIYSTFTTHICYLRTQLGRTGDSVCPDIYGRKYPADWDYY</sequence>
<evidence type="ECO:0000313" key="4">
    <source>
        <dbReference type="Proteomes" id="UP000321518"/>
    </source>
</evidence>
<organism evidence="3 4">
    <name type="scientific">Rhodotorula toruloides</name>
    <name type="common">Yeast</name>
    <name type="synonym">Rhodosporidium toruloides</name>
    <dbReference type="NCBI Taxonomy" id="5286"/>
    <lineage>
        <taxon>Eukaryota</taxon>
        <taxon>Fungi</taxon>
        <taxon>Dikarya</taxon>
        <taxon>Basidiomycota</taxon>
        <taxon>Pucciniomycotina</taxon>
        <taxon>Microbotryomycetes</taxon>
        <taxon>Sporidiobolales</taxon>
        <taxon>Sporidiobolaceae</taxon>
        <taxon>Rhodotorula</taxon>
    </lineage>
</organism>
<protein>
    <submittedName>
        <fullName evidence="3">Proteophosphoglycan ppg4</fullName>
    </submittedName>
</protein>
<dbReference type="PANTHER" id="PTHR47032:SF1">
    <property type="entry name" value="UDP-D-XYLOSE:L-FUCOSE ALPHA-1,3-D-XYLOSYLTRANSFERASE-RELATED"/>
    <property type="match status" value="1"/>
</dbReference>
<dbReference type="InterPro" id="IPR005069">
    <property type="entry name" value="Nucl-diP-sugar_transferase"/>
</dbReference>
<dbReference type="GO" id="GO:0005794">
    <property type="term" value="C:Golgi apparatus"/>
    <property type="evidence" value="ECO:0007669"/>
    <property type="project" value="TreeGrafter"/>
</dbReference>
<evidence type="ECO:0000256" key="1">
    <source>
        <dbReference type="SAM" id="SignalP"/>
    </source>
</evidence>
<dbReference type="PANTHER" id="PTHR47032">
    <property type="entry name" value="UDP-D-XYLOSE:L-FUCOSE ALPHA-1,3-D-XYLOSYLTRANSFERASE-RELATED"/>
    <property type="match status" value="1"/>
</dbReference>
<dbReference type="InterPro" id="IPR052636">
    <property type="entry name" value="UDP-D-xylose:L-fucose_XylT"/>
</dbReference>
<comment type="caution">
    <text evidence="3">The sequence shown here is derived from an EMBL/GenBank/DDBJ whole genome shotgun (WGS) entry which is preliminary data.</text>
</comment>
<dbReference type="Proteomes" id="UP000321518">
    <property type="component" value="Unassembled WGS sequence"/>
</dbReference>
<dbReference type="AlphaFoldDB" id="A0A511KKV1"/>
<proteinExistence type="predicted"/>
<dbReference type="OrthoDB" id="540503at2759"/>
<feature type="chain" id="PRO_5022135665" evidence="1">
    <location>
        <begin position="30"/>
        <end position="945"/>
    </location>
</feature>
<dbReference type="EMBL" id="BJWK01000013">
    <property type="protein sequence ID" value="GEM10997.1"/>
    <property type="molecule type" value="Genomic_DNA"/>
</dbReference>
<evidence type="ECO:0000313" key="3">
    <source>
        <dbReference type="EMBL" id="GEM10997.1"/>
    </source>
</evidence>
<feature type="domain" description="Nucleotide-diphospho-sugar transferase" evidence="2">
    <location>
        <begin position="384"/>
        <end position="591"/>
    </location>
</feature>
<gene>
    <name evidence="3" type="ORF">Rt10032_c13g5014</name>
</gene>
<name>A0A511KKV1_RHOTO</name>
<dbReference type="Pfam" id="PF03407">
    <property type="entry name" value="Nucleotid_trans"/>
    <property type="match status" value="1"/>
</dbReference>
<reference evidence="3 4" key="1">
    <citation type="submission" date="2019-07" db="EMBL/GenBank/DDBJ databases">
        <title>Rhodotorula toruloides NBRC10032 genome sequencing.</title>
        <authorList>
            <person name="Shida Y."/>
            <person name="Takaku H."/>
            <person name="Ogasawara W."/>
            <person name="Mori K."/>
        </authorList>
    </citation>
    <scope>NUCLEOTIDE SEQUENCE [LARGE SCALE GENOMIC DNA]</scope>
    <source>
        <strain evidence="3 4">NBRC10032</strain>
    </source>
</reference>
<accession>A0A511KKV1</accession>
<dbReference type="Gene3D" id="3.40.50.11350">
    <property type="match status" value="1"/>
</dbReference>